<protein>
    <submittedName>
        <fullName evidence="1">Uncharacterized protein</fullName>
    </submittedName>
</protein>
<comment type="caution">
    <text evidence="1">The sequence shown here is derived from an EMBL/GenBank/DDBJ whole genome shotgun (WGS) entry which is preliminary data.</text>
</comment>
<evidence type="ECO:0000313" key="2">
    <source>
        <dbReference type="Proteomes" id="UP000532010"/>
    </source>
</evidence>
<proteinExistence type="predicted"/>
<sequence>MNVVSRAEAREQGLKRYFTGAPCKRGHIDERFTASTRCVSCNAIICAGWKAGNKDLKDELDREYRSNNRERQKKNSSDWYSRNRDLTIERARQHAQKSPEAQAKKKREWKFRNPDSSTFHSALRRARKSAAMPAWFGELDEFVWDEAAELAILRRAATDISWAADHMIPLACKKACGLHVWNNCQVIPAYLNGRKGNKLILTEPDEWLARISK</sequence>
<keyword evidence="2" id="KW-1185">Reference proteome</keyword>
<dbReference type="EMBL" id="JACHWB010000001">
    <property type="protein sequence ID" value="MBB3017682.1"/>
    <property type="molecule type" value="Genomic_DNA"/>
</dbReference>
<gene>
    <name evidence="1" type="ORF">FHR70_000722</name>
</gene>
<dbReference type="AlphaFoldDB" id="A0A7W4VID5"/>
<dbReference type="RefSeq" id="WP_183447174.1">
    <property type="nucleotide sequence ID" value="NZ_JACHWB010000001.1"/>
</dbReference>
<name>A0A7W4VID5_9HYPH</name>
<dbReference type="Proteomes" id="UP000532010">
    <property type="component" value="Unassembled WGS sequence"/>
</dbReference>
<accession>A0A7W4VID5</accession>
<reference evidence="1 2" key="1">
    <citation type="submission" date="2020-08" db="EMBL/GenBank/DDBJ databases">
        <title>The Agave Microbiome: Exploring the role of microbial communities in plant adaptations to desert environments.</title>
        <authorList>
            <person name="Partida-Martinez L.P."/>
        </authorList>
    </citation>
    <scope>NUCLEOTIDE SEQUENCE [LARGE SCALE GENOMIC DNA]</scope>
    <source>
        <strain evidence="1 2">AT3.9</strain>
    </source>
</reference>
<evidence type="ECO:0000313" key="1">
    <source>
        <dbReference type="EMBL" id="MBB3017682.1"/>
    </source>
</evidence>
<organism evidence="1 2">
    <name type="scientific">Microvirga lupini</name>
    <dbReference type="NCBI Taxonomy" id="420324"/>
    <lineage>
        <taxon>Bacteria</taxon>
        <taxon>Pseudomonadati</taxon>
        <taxon>Pseudomonadota</taxon>
        <taxon>Alphaproteobacteria</taxon>
        <taxon>Hyphomicrobiales</taxon>
        <taxon>Methylobacteriaceae</taxon>
        <taxon>Microvirga</taxon>
    </lineage>
</organism>